<dbReference type="VEuPathDB" id="FungiDB:VP01_1080g14"/>
<feature type="transmembrane region" description="Helical" evidence="1">
    <location>
        <begin position="200"/>
        <end position="216"/>
    </location>
</feature>
<dbReference type="AlphaFoldDB" id="A0A0L6VUT0"/>
<name>A0A0L6VUT0_9BASI</name>
<sequence>MFCLASDPRASSKSSTIIPIIYAELTRSLPALLFSSISSAMNDASTDRIAFLHRRPQESNNTRLHVFPGHSVPRSHKENPTKLFLPSTFLHYFAFFYLFLSFCRHSFLLRPTRTKQRTLPARCRSRRLSYPLLPCLYAYCFCCAFRVPIDVYKTTQYTNSCRYQLVVILVSYYVLTWAWRTDGWAGHKYHKASRKARHSRMTLVPLSSALIFHSRVSSLLCLTHAGCFHIIQMAFFSCFSIHTSSSHARQKNWFHMRIKKEFLLHKSNSTGGSFTTLQFSSTTQNAFPEFLSFFFFPVTELEDCDEKWGTCLYKRGTDIMSRNEIKHWAKPVLSKECMSLLVLLAWSICSLATFPHFNFPPPIIMNEQTIKIIQSLINFLDSTSILIEEDQPDEQGSRPGKHLNLLLNFSQGFNSMCMKLGMYYHFKLWSPYGLNSRRLKKTEVTAGLCLYERLYFKRGHQLWHSCLFKRYMLHLTSQQEGALHHNLSLYHGRLEHTFICRSRPLGQSDLLQRFPDTPGFFGRTKD</sequence>
<feature type="transmembrane region" description="Helical" evidence="1">
    <location>
        <begin position="89"/>
        <end position="107"/>
    </location>
</feature>
<proteinExistence type="predicted"/>
<reference evidence="2 3" key="1">
    <citation type="submission" date="2015-08" db="EMBL/GenBank/DDBJ databases">
        <title>Next Generation Sequencing and Analysis of the Genome of Puccinia sorghi L Schw, the Causal Agent of Maize Common Rust.</title>
        <authorList>
            <person name="Rochi L."/>
            <person name="Burguener G."/>
            <person name="Darino M."/>
            <person name="Turjanski A."/>
            <person name="Kreff E."/>
            <person name="Dieguez M.J."/>
            <person name="Sacco F."/>
        </authorList>
    </citation>
    <scope>NUCLEOTIDE SEQUENCE [LARGE SCALE GENOMIC DNA]</scope>
    <source>
        <strain evidence="2 3">RO10H11247</strain>
    </source>
</reference>
<organism evidence="2 3">
    <name type="scientific">Puccinia sorghi</name>
    <dbReference type="NCBI Taxonomy" id="27349"/>
    <lineage>
        <taxon>Eukaryota</taxon>
        <taxon>Fungi</taxon>
        <taxon>Dikarya</taxon>
        <taxon>Basidiomycota</taxon>
        <taxon>Pucciniomycotina</taxon>
        <taxon>Pucciniomycetes</taxon>
        <taxon>Pucciniales</taxon>
        <taxon>Pucciniaceae</taxon>
        <taxon>Puccinia</taxon>
    </lineage>
</organism>
<keyword evidence="3" id="KW-1185">Reference proteome</keyword>
<feature type="transmembrane region" description="Helical" evidence="1">
    <location>
        <begin position="128"/>
        <end position="149"/>
    </location>
</feature>
<protein>
    <submittedName>
        <fullName evidence="2">Uncharacterized protein</fullName>
    </submittedName>
</protein>
<keyword evidence="1" id="KW-1133">Transmembrane helix</keyword>
<comment type="caution">
    <text evidence="2">The sequence shown here is derived from an EMBL/GenBank/DDBJ whole genome shotgun (WGS) entry which is preliminary data.</text>
</comment>
<keyword evidence="1" id="KW-0812">Transmembrane</keyword>
<evidence type="ECO:0000313" key="3">
    <source>
        <dbReference type="Proteomes" id="UP000037035"/>
    </source>
</evidence>
<keyword evidence="1" id="KW-0472">Membrane</keyword>
<evidence type="ECO:0000313" key="2">
    <source>
        <dbReference type="EMBL" id="KNZ63960.1"/>
    </source>
</evidence>
<accession>A0A0L6VUT0</accession>
<dbReference type="EMBL" id="LAVV01000899">
    <property type="protein sequence ID" value="KNZ63960.1"/>
    <property type="molecule type" value="Genomic_DNA"/>
</dbReference>
<evidence type="ECO:0000256" key="1">
    <source>
        <dbReference type="SAM" id="Phobius"/>
    </source>
</evidence>
<gene>
    <name evidence="2" type="ORF">VP01_1080g14</name>
</gene>
<dbReference type="Proteomes" id="UP000037035">
    <property type="component" value="Unassembled WGS sequence"/>
</dbReference>
<feature type="transmembrane region" description="Helical" evidence="1">
    <location>
        <begin position="161"/>
        <end position="179"/>
    </location>
</feature>